<dbReference type="Proteomes" id="UP000799778">
    <property type="component" value="Unassembled WGS sequence"/>
</dbReference>
<sequence>MEWPLKEDDTIKKAESLHRYLTIFQLSLTAEGISLLSKSGTEVRKKLDSLDKSTLSLCANVEEVKQAVASVDSHVQQIHHEQKYAQFLDWLPTLNYQEKHLDIGPRRLEGSGEWLLNGHAFRSWYEDESSNNHLQGICEATEDKLAYLYVDYKKHAEENAVLIVSCLLKQILSQYPSSPKSAMKLFERFQQNTGLPQWSKIRSTLIETCSDNGNGKHFIVIDALDEYNKGEDRGELLKLIQELRKAKWKSGLVSRIIEGKIHEATRLRAIMKKKKLRDEITNTIVTKAQGIFLLASLQIDYVLGQTTGNEVRKALKCLPSGLWANFQLTMDRIQALPHQSQRDLALRTILWISHSLRDLSVKELQDAVAISPGAKYIDEDDVAPEALLVEYCCGLVTVDTRTKTIRLAHYPIYEYFQHQEQSKLFGFPHLVIAKACLSYLEMEVCRLWWVVTEYHPPHREYSLLDYAAQYWGDHANMCEAGDVKLYVKQFLQYTNAVSSWALHGWCNQTRLPHFRVARGLADKQQATRRPLAPWW</sequence>
<accession>A0A6A5X8P0</accession>
<evidence type="ECO:0008006" key="6">
    <source>
        <dbReference type="Google" id="ProtNLM"/>
    </source>
</evidence>
<dbReference type="Pfam" id="PF22939">
    <property type="entry name" value="WHD_GPIID"/>
    <property type="match status" value="1"/>
</dbReference>
<dbReference type="AlphaFoldDB" id="A0A6A5X8P0"/>
<dbReference type="InterPro" id="IPR056884">
    <property type="entry name" value="NPHP3-like_N"/>
</dbReference>
<evidence type="ECO:0000313" key="4">
    <source>
        <dbReference type="EMBL" id="KAF2009124.1"/>
    </source>
</evidence>
<keyword evidence="5" id="KW-1185">Reference proteome</keyword>
<dbReference type="InterPro" id="IPR027417">
    <property type="entry name" value="P-loop_NTPase"/>
</dbReference>
<dbReference type="PANTHER" id="PTHR10039">
    <property type="entry name" value="AMELOGENIN"/>
    <property type="match status" value="1"/>
</dbReference>
<dbReference type="EMBL" id="ML978080">
    <property type="protein sequence ID" value="KAF2009124.1"/>
    <property type="molecule type" value="Genomic_DNA"/>
</dbReference>
<reference evidence="4" key="1">
    <citation type="journal article" date="2020" name="Stud. Mycol.">
        <title>101 Dothideomycetes genomes: a test case for predicting lifestyles and emergence of pathogens.</title>
        <authorList>
            <person name="Haridas S."/>
            <person name="Albert R."/>
            <person name="Binder M."/>
            <person name="Bloem J."/>
            <person name="Labutti K."/>
            <person name="Salamov A."/>
            <person name="Andreopoulos B."/>
            <person name="Baker S."/>
            <person name="Barry K."/>
            <person name="Bills G."/>
            <person name="Bluhm B."/>
            <person name="Cannon C."/>
            <person name="Castanera R."/>
            <person name="Culley D."/>
            <person name="Daum C."/>
            <person name="Ezra D."/>
            <person name="Gonzalez J."/>
            <person name="Henrissat B."/>
            <person name="Kuo A."/>
            <person name="Liang C."/>
            <person name="Lipzen A."/>
            <person name="Lutzoni F."/>
            <person name="Magnuson J."/>
            <person name="Mondo S."/>
            <person name="Nolan M."/>
            <person name="Ohm R."/>
            <person name="Pangilinan J."/>
            <person name="Park H.-J."/>
            <person name="Ramirez L."/>
            <person name="Alfaro M."/>
            <person name="Sun H."/>
            <person name="Tritt A."/>
            <person name="Yoshinaga Y."/>
            <person name="Zwiers L.-H."/>
            <person name="Turgeon B."/>
            <person name="Goodwin S."/>
            <person name="Spatafora J."/>
            <person name="Crous P."/>
            <person name="Grigoriev I."/>
        </authorList>
    </citation>
    <scope>NUCLEOTIDE SEQUENCE</scope>
    <source>
        <strain evidence="4">CBS 175.79</strain>
    </source>
</reference>
<keyword evidence="1" id="KW-0677">Repeat</keyword>
<dbReference type="RefSeq" id="XP_033377463.1">
    <property type="nucleotide sequence ID" value="XM_033532530.1"/>
</dbReference>
<dbReference type="OrthoDB" id="1577640at2759"/>
<organism evidence="4 5">
    <name type="scientific">Aaosphaeria arxii CBS 175.79</name>
    <dbReference type="NCBI Taxonomy" id="1450172"/>
    <lineage>
        <taxon>Eukaryota</taxon>
        <taxon>Fungi</taxon>
        <taxon>Dikarya</taxon>
        <taxon>Ascomycota</taxon>
        <taxon>Pezizomycotina</taxon>
        <taxon>Dothideomycetes</taxon>
        <taxon>Pleosporomycetidae</taxon>
        <taxon>Pleosporales</taxon>
        <taxon>Pleosporales incertae sedis</taxon>
        <taxon>Aaosphaeria</taxon>
    </lineage>
</organism>
<feature type="domain" description="Nephrocystin 3-like N-terminal" evidence="3">
    <location>
        <begin position="110"/>
        <end position="248"/>
    </location>
</feature>
<evidence type="ECO:0000259" key="2">
    <source>
        <dbReference type="Pfam" id="PF22939"/>
    </source>
</evidence>
<dbReference type="InterPro" id="IPR054471">
    <property type="entry name" value="GPIID_WHD"/>
</dbReference>
<evidence type="ECO:0000256" key="1">
    <source>
        <dbReference type="ARBA" id="ARBA00022737"/>
    </source>
</evidence>
<dbReference type="Pfam" id="PF24883">
    <property type="entry name" value="NPHP3_N"/>
    <property type="match status" value="1"/>
</dbReference>
<name>A0A6A5X8P0_9PLEO</name>
<feature type="domain" description="GPI inositol-deacylase winged helix" evidence="2">
    <location>
        <begin position="341"/>
        <end position="420"/>
    </location>
</feature>
<dbReference type="Gene3D" id="3.40.50.300">
    <property type="entry name" value="P-loop containing nucleotide triphosphate hydrolases"/>
    <property type="match status" value="1"/>
</dbReference>
<dbReference type="GeneID" id="54289927"/>
<dbReference type="PANTHER" id="PTHR10039:SF15">
    <property type="entry name" value="NACHT DOMAIN-CONTAINING PROTEIN"/>
    <property type="match status" value="1"/>
</dbReference>
<evidence type="ECO:0000313" key="5">
    <source>
        <dbReference type="Proteomes" id="UP000799778"/>
    </source>
</evidence>
<gene>
    <name evidence="4" type="ORF">BU24DRAFT_468511</name>
</gene>
<evidence type="ECO:0000259" key="3">
    <source>
        <dbReference type="Pfam" id="PF24883"/>
    </source>
</evidence>
<proteinExistence type="predicted"/>
<protein>
    <recommendedName>
        <fullName evidence="6">NACHT domain-containing protein</fullName>
    </recommendedName>
</protein>